<proteinExistence type="inferred from homology"/>
<keyword evidence="1 5" id="KW-0963">Cytoplasm</keyword>
<name>A0A363UMC3_9GAMM</name>
<accession>A0A363UMC3</accession>
<dbReference type="Gene3D" id="1.10.3900.10">
    <property type="entry name" value="YacF-like"/>
    <property type="match status" value="1"/>
</dbReference>
<keyword evidence="7" id="KW-1185">Reference proteome</keyword>
<dbReference type="RefSeq" id="WP_109719765.1">
    <property type="nucleotide sequence ID" value="NZ_QEQK01000005.1"/>
</dbReference>
<dbReference type="GO" id="GO:0005737">
    <property type="term" value="C:cytoplasm"/>
    <property type="evidence" value="ECO:0007669"/>
    <property type="project" value="UniProtKB-SubCell"/>
</dbReference>
<dbReference type="AlphaFoldDB" id="A0A363UMC3"/>
<dbReference type="HAMAP" id="MF_01092">
    <property type="entry name" value="ZapD"/>
    <property type="match status" value="1"/>
</dbReference>
<dbReference type="InterPro" id="IPR009777">
    <property type="entry name" value="ZapD"/>
</dbReference>
<comment type="subunit">
    <text evidence="5">Interacts with FtsZ.</text>
</comment>
<reference evidence="6 7" key="1">
    <citation type="submission" date="2018-05" db="EMBL/GenBank/DDBJ databases">
        <title>Abyssibacter profundi OUC007T gen. nov., sp. nov, a marine bacterium isolated from seawater of the Mariana Trench.</title>
        <authorList>
            <person name="Zhou S."/>
        </authorList>
    </citation>
    <scope>NUCLEOTIDE SEQUENCE [LARGE SCALE GENOMIC DNA]</scope>
    <source>
        <strain evidence="6 7">OUC007</strain>
    </source>
</reference>
<sequence>MTGQEPTNNTIWFEQPLNERVRTYLRLEFLFKRLRHHRGDASYWGRRAAVGALLDIFLLLGRSDLKGDITKELGEQHAHLRRLEARPGVNDDRLTDVLQKIDHAIHSIQGLSTQFAGAALRNNDFLVSIANRIAIPGGTTGFDLPNFELWLRRPLEESARDLDAWCADIGAFERAIDLDLDLIRGSAVPRTVIAQDGIHVQSLDGPRQMLRIGVAAQQRVHPEISAGKHRFTVRFMETRETSSRSHQVRENIEFQLACCGIG</sequence>
<evidence type="ECO:0000256" key="1">
    <source>
        <dbReference type="ARBA" id="ARBA00022490"/>
    </source>
</evidence>
<dbReference type="InterPro" id="IPR027462">
    <property type="entry name" value="ZapD_C"/>
</dbReference>
<dbReference type="OrthoDB" id="5294622at2"/>
<dbReference type="EMBL" id="QEQK01000005">
    <property type="protein sequence ID" value="PWN56571.1"/>
    <property type="molecule type" value="Genomic_DNA"/>
</dbReference>
<evidence type="ECO:0000256" key="3">
    <source>
        <dbReference type="ARBA" id="ARBA00023210"/>
    </source>
</evidence>
<dbReference type="SUPFAM" id="SSF160950">
    <property type="entry name" value="YacF-like"/>
    <property type="match status" value="1"/>
</dbReference>
<dbReference type="Proteomes" id="UP000251800">
    <property type="component" value="Unassembled WGS sequence"/>
</dbReference>
<comment type="similarity">
    <text evidence="5">Belongs to the ZapD family.</text>
</comment>
<dbReference type="GO" id="GO:0032153">
    <property type="term" value="C:cell division site"/>
    <property type="evidence" value="ECO:0007669"/>
    <property type="project" value="TreeGrafter"/>
</dbReference>
<protein>
    <recommendedName>
        <fullName evidence="5">Cell division protein ZapD</fullName>
    </recommendedName>
    <alternativeName>
        <fullName evidence="5">Z ring-associated protein D</fullName>
    </alternativeName>
</protein>
<keyword evidence="3 5" id="KW-0717">Septation</keyword>
<evidence type="ECO:0000313" key="6">
    <source>
        <dbReference type="EMBL" id="PWN56571.1"/>
    </source>
</evidence>
<dbReference type="PANTHER" id="PTHR39455:SF1">
    <property type="entry name" value="CELL DIVISION PROTEIN ZAPD"/>
    <property type="match status" value="1"/>
</dbReference>
<dbReference type="InterPro" id="IPR036268">
    <property type="entry name" value="ZapD_sf"/>
</dbReference>
<dbReference type="PANTHER" id="PTHR39455">
    <property type="entry name" value="CELL DIVISION PROTEIN ZAPD"/>
    <property type="match status" value="1"/>
</dbReference>
<keyword evidence="4 5" id="KW-0131">Cell cycle</keyword>
<keyword evidence="2 5" id="KW-0132">Cell division</keyword>
<dbReference type="GO" id="GO:0000917">
    <property type="term" value="P:division septum assembly"/>
    <property type="evidence" value="ECO:0007669"/>
    <property type="project" value="UniProtKB-KW"/>
</dbReference>
<evidence type="ECO:0000313" key="7">
    <source>
        <dbReference type="Proteomes" id="UP000251800"/>
    </source>
</evidence>
<comment type="function">
    <text evidence="5">Cell division factor that enhances FtsZ-ring assembly. Directly interacts with FtsZ and promotes bundling of FtsZ protofilaments, with a reduction in FtsZ GTPase activity.</text>
</comment>
<evidence type="ECO:0000256" key="5">
    <source>
        <dbReference type="HAMAP-Rule" id="MF_01092"/>
    </source>
</evidence>
<organism evidence="6 7">
    <name type="scientific">Abyssibacter profundi</name>
    <dbReference type="NCBI Taxonomy" id="2182787"/>
    <lineage>
        <taxon>Bacteria</taxon>
        <taxon>Pseudomonadati</taxon>
        <taxon>Pseudomonadota</taxon>
        <taxon>Gammaproteobacteria</taxon>
        <taxon>Chromatiales</taxon>
        <taxon>Oceanococcaceae</taxon>
        <taxon>Abyssibacter</taxon>
    </lineage>
</organism>
<dbReference type="GO" id="GO:0043093">
    <property type="term" value="P:FtsZ-dependent cytokinesis"/>
    <property type="evidence" value="ECO:0007669"/>
    <property type="project" value="UniProtKB-UniRule"/>
</dbReference>
<gene>
    <name evidence="5" type="primary">zapD</name>
    <name evidence="6" type="ORF">DEH80_07030</name>
</gene>
<dbReference type="Pfam" id="PF07072">
    <property type="entry name" value="ZapD"/>
    <property type="match status" value="1"/>
</dbReference>
<evidence type="ECO:0000256" key="4">
    <source>
        <dbReference type="ARBA" id="ARBA00023306"/>
    </source>
</evidence>
<comment type="subcellular location">
    <subcellularLocation>
        <location evidence="5">Cytoplasm</location>
    </subcellularLocation>
    <text evidence="5">Localizes to mid-cell in an FtsZ-dependent manner.</text>
</comment>
<dbReference type="Gene3D" id="2.60.440.10">
    <property type="entry name" value="YacF-like domains"/>
    <property type="match status" value="1"/>
</dbReference>
<comment type="caution">
    <text evidence="6">The sequence shown here is derived from an EMBL/GenBank/DDBJ whole genome shotgun (WGS) entry which is preliminary data.</text>
</comment>
<evidence type="ECO:0000256" key="2">
    <source>
        <dbReference type="ARBA" id="ARBA00022618"/>
    </source>
</evidence>
<dbReference type="NCBIfam" id="NF003656">
    <property type="entry name" value="PRK05287.1-4"/>
    <property type="match status" value="1"/>
</dbReference>